<keyword evidence="7" id="KW-1185">Reference proteome</keyword>
<keyword evidence="1" id="KW-0805">Transcription regulation</keyword>
<dbReference type="InterPro" id="IPR011991">
    <property type="entry name" value="ArsR-like_HTH"/>
</dbReference>
<dbReference type="GO" id="GO:0003677">
    <property type="term" value="F:DNA binding"/>
    <property type="evidence" value="ECO:0007669"/>
    <property type="project" value="UniProtKB-KW"/>
</dbReference>
<dbReference type="PROSITE" id="PS01117">
    <property type="entry name" value="HTH_MARR_1"/>
    <property type="match status" value="1"/>
</dbReference>
<feature type="region of interest" description="Disordered" evidence="4">
    <location>
        <begin position="1"/>
        <end position="25"/>
    </location>
</feature>
<name>A0A7W6JYW7_9HYPH</name>
<sequence>MGKKDKQEKALRKQEKALRKREEALSEPGALANSLVQASRSLRTVLSRNLTATGLYAGQDGVILALFEQDGLTTGQLAQALGVKPPTMTRTIGRMEAQGFLARRDDAGDGRLSKVYLTDLGRSAVSSITASVANCDRLAVSGLSGKEVKTLIRLLKAVDANLNPDGVPAEDEASAG</sequence>
<organism evidence="6 7">
    <name type="scientific">Allorhizobium borbori</name>
    <dbReference type="NCBI Taxonomy" id="485907"/>
    <lineage>
        <taxon>Bacteria</taxon>
        <taxon>Pseudomonadati</taxon>
        <taxon>Pseudomonadota</taxon>
        <taxon>Alphaproteobacteria</taxon>
        <taxon>Hyphomicrobiales</taxon>
        <taxon>Rhizobiaceae</taxon>
        <taxon>Rhizobium/Agrobacterium group</taxon>
        <taxon>Allorhizobium</taxon>
    </lineage>
</organism>
<evidence type="ECO:0000256" key="4">
    <source>
        <dbReference type="SAM" id="MobiDB-lite"/>
    </source>
</evidence>
<comment type="caution">
    <text evidence="6">The sequence shown here is derived from an EMBL/GenBank/DDBJ whole genome shotgun (WGS) entry which is preliminary data.</text>
</comment>
<evidence type="ECO:0000256" key="2">
    <source>
        <dbReference type="ARBA" id="ARBA00023125"/>
    </source>
</evidence>
<dbReference type="SUPFAM" id="SSF46785">
    <property type="entry name" value="Winged helix' DNA-binding domain"/>
    <property type="match status" value="1"/>
</dbReference>
<dbReference type="RefSeq" id="WP_370686277.1">
    <property type="nucleotide sequence ID" value="NZ_JACIDU010000002.1"/>
</dbReference>
<gene>
    <name evidence="6" type="ORF">GGQ66_000648</name>
</gene>
<evidence type="ECO:0000256" key="1">
    <source>
        <dbReference type="ARBA" id="ARBA00023015"/>
    </source>
</evidence>
<dbReference type="InterPro" id="IPR023187">
    <property type="entry name" value="Tscrpt_reg_MarR-type_CS"/>
</dbReference>
<dbReference type="EMBL" id="JACIDU010000002">
    <property type="protein sequence ID" value="MBB4102120.1"/>
    <property type="molecule type" value="Genomic_DNA"/>
</dbReference>
<dbReference type="PROSITE" id="PS50995">
    <property type="entry name" value="HTH_MARR_2"/>
    <property type="match status" value="1"/>
</dbReference>
<reference evidence="6 7" key="1">
    <citation type="submission" date="2020-08" db="EMBL/GenBank/DDBJ databases">
        <title>Genomic Encyclopedia of Type Strains, Phase IV (KMG-IV): sequencing the most valuable type-strain genomes for metagenomic binning, comparative biology and taxonomic classification.</title>
        <authorList>
            <person name="Goeker M."/>
        </authorList>
    </citation>
    <scope>NUCLEOTIDE SEQUENCE [LARGE SCALE GENOMIC DNA]</scope>
    <source>
        <strain evidence="6 7">DSM 26385</strain>
    </source>
</reference>
<dbReference type="SMART" id="SM00347">
    <property type="entry name" value="HTH_MARR"/>
    <property type="match status" value="1"/>
</dbReference>
<dbReference type="PRINTS" id="PR00598">
    <property type="entry name" value="HTHMARR"/>
</dbReference>
<feature type="domain" description="HTH marR-type" evidence="5">
    <location>
        <begin position="28"/>
        <end position="160"/>
    </location>
</feature>
<dbReference type="GO" id="GO:0003700">
    <property type="term" value="F:DNA-binding transcription factor activity"/>
    <property type="evidence" value="ECO:0007669"/>
    <property type="project" value="InterPro"/>
</dbReference>
<evidence type="ECO:0000259" key="5">
    <source>
        <dbReference type="PROSITE" id="PS50995"/>
    </source>
</evidence>
<feature type="compositionally biased region" description="Basic and acidic residues" evidence="4">
    <location>
        <begin position="1"/>
        <end position="24"/>
    </location>
</feature>
<keyword evidence="3" id="KW-0804">Transcription</keyword>
<dbReference type="Pfam" id="PF12802">
    <property type="entry name" value="MarR_2"/>
    <property type="match status" value="1"/>
</dbReference>
<protein>
    <submittedName>
        <fullName evidence="6">DNA-binding MarR family transcriptional regulator</fullName>
    </submittedName>
</protein>
<dbReference type="InterPro" id="IPR036390">
    <property type="entry name" value="WH_DNA-bd_sf"/>
</dbReference>
<keyword evidence="2 6" id="KW-0238">DNA-binding</keyword>
<dbReference type="PANTHER" id="PTHR42756:SF1">
    <property type="entry name" value="TRANSCRIPTIONAL REPRESSOR OF EMRAB OPERON"/>
    <property type="match status" value="1"/>
</dbReference>
<dbReference type="InterPro" id="IPR000835">
    <property type="entry name" value="HTH_MarR-typ"/>
</dbReference>
<dbReference type="InterPro" id="IPR036388">
    <property type="entry name" value="WH-like_DNA-bd_sf"/>
</dbReference>
<evidence type="ECO:0000256" key="3">
    <source>
        <dbReference type="ARBA" id="ARBA00023163"/>
    </source>
</evidence>
<dbReference type="AlphaFoldDB" id="A0A7W6JYW7"/>
<evidence type="ECO:0000313" key="6">
    <source>
        <dbReference type="EMBL" id="MBB4102120.1"/>
    </source>
</evidence>
<dbReference type="Proteomes" id="UP000584824">
    <property type="component" value="Unassembled WGS sequence"/>
</dbReference>
<dbReference type="PANTHER" id="PTHR42756">
    <property type="entry name" value="TRANSCRIPTIONAL REGULATOR, MARR"/>
    <property type="match status" value="1"/>
</dbReference>
<dbReference type="CDD" id="cd00090">
    <property type="entry name" value="HTH_ARSR"/>
    <property type="match status" value="1"/>
</dbReference>
<proteinExistence type="predicted"/>
<evidence type="ECO:0000313" key="7">
    <source>
        <dbReference type="Proteomes" id="UP000584824"/>
    </source>
</evidence>
<accession>A0A7W6JYW7</accession>
<dbReference type="Gene3D" id="1.10.10.10">
    <property type="entry name" value="Winged helix-like DNA-binding domain superfamily/Winged helix DNA-binding domain"/>
    <property type="match status" value="1"/>
</dbReference>